<dbReference type="EMBL" id="RWGY01000026">
    <property type="protein sequence ID" value="TVU21372.1"/>
    <property type="molecule type" value="Genomic_DNA"/>
</dbReference>
<sequence length="107" mass="11874">METLLRPGCRGSAPTGHEATGRHGGGAPAGMRGEVERRHIVVYAAQPVCPVNLHMLDHIQEQQREGKSAEKAGPQQRTIAEKRKKRTTDVVFWMEVDTKTSSVNDDW</sequence>
<reference evidence="2 3" key="1">
    <citation type="journal article" date="2019" name="Sci. Rep.">
        <title>A high-quality genome of Eragrostis curvula grass provides insights into Poaceae evolution and supports new strategies to enhance forage quality.</title>
        <authorList>
            <person name="Carballo J."/>
            <person name="Santos B.A.C.M."/>
            <person name="Zappacosta D."/>
            <person name="Garbus I."/>
            <person name="Selva J.P."/>
            <person name="Gallo C.A."/>
            <person name="Diaz A."/>
            <person name="Albertini E."/>
            <person name="Caccamo M."/>
            <person name="Echenique V."/>
        </authorList>
    </citation>
    <scope>NUCLEOTIDE SEQUENCE [LARGE SCALE GENOMIC DNA]</scope>
    <source>
        <strain evidence="3">cv. Victoria</strain>
        <tissue evidence="2">Leaf</tissue>
    </source>
</reference>
<gene>
    <name evidence="2" type="ORF">EJB05_31002</name>
</gene>
<evidence type="ECO:0000313" key="3">
    <source>
        <dbReference type="Proteomes" id="UP000324897"/>
    </source>
</evidence>
<feature type="region of interest" description="Disordered" evidence="1">
    <location>
        <begin position="62"/>
        <end position="84"/>
    </location>
</feature>
<accession>A0A5J9UCF5</accession>
<dbReference type="Proteomes" id="UP000324897">
    <property type="component" value="Unassembled WGS sequence"/>
</dbReference>
<protein>
    <submittedName>
        <fullName evidence="2">Uncharacterized protein</fullName>
    </submittedName>
</protein>
<organism evidence="2 3">
    <name type="scientific">Eragrostis curvula</name>
    <name type="common">weeping love grass</name>
    <dbReference type="NCBI Taxonomy" id="38414"/>
    <lineage>
        <taxon>Eukaryota</taxon>
        <taxon>Viridiplantae</taxon>
        <taxon>Streptophyta</taxon>
        <taxon>Embryophyta</taxon>
        <taxon>Tracheophyta</taxon>
        <taxon>Spermatophyta</taxon>
        <taxon>Magnoliopsida</taxon>
        <taxon>Liliopsida</taxon>
        <taxon>Poales</taxon>
        <taxon>Poaceae</taxon>
        <taxon>PACMAD clade</taxon>
        <taxon>Chloridoideae</taxon>
        <taxon>Eragrostideae</taxon>
        <taxon>Eragrostidinae</taxon>
        <taxon>Eragrostis</taxon>
    </lineage>
</organism>
<dbReference type="Gramene" id="TVU21372">
    <property type="protein sequence ID" value="TVU21372"/>
    <property type="gene ID" value="EJB05_31002"/>
</dbReference>
<comment type="caution">
    <text evidence="2">The sequence shown here is derived from an EMBL/GenBank/DDBJ whole genome shotgun (WGS) entry which is preliminary data.</text>
</comment>
<evidence type="ECO:0000256" key="1">
    <source>
        <dbReference type="SAM" id="MobiDB-lite"/>
    </source>
</evidence>
<dbReference type="AlphaFoldDB" id="A0A5J9UCF5"/>
<feature type="region of interest" description="Disordered" evidence="1">
    <location>
        <begin position="1"/>
        <end position="31"/>
    </location>
</feature>
<proteinExistence type="predicted"/>
<evidence type="ECO:0000313" key="2">
    <source>
        <dbReference type="EMBL" id="TVU21372.1"/>
    </source>
</evidence>
<name>A0A5J9UCF5_9POAL</name>
<keyword evidence="3" id="KW-1185">Reference proteome</keyword>